<feature type="domain" description="4Fe-4S ferredoxin-type" evidence="5">
    <location>
        <begin position="1"/>
        <end position="30"/>
    </location>
</feature>
<dbReference type="Proteomes" id="UP000001901">
    <property type="component" value="Chromosome"/>
</dbReference>
<dbReference type="PANTHER" id="PTHR43687:SF1">
    <property type="entry name" value="FERREDOXIN III"/>
    <property type="match status" value="1"/>
</dbReference>
<gene>
    <name evidence="6" type="ordered locus">Arcpr_0483</name>
</gene>
<evidence type="ECO:0000256" key="1">
    <source>
        <dbReference type="ARBA" id="ARBA00022485"/>
    </source>
</evidence>
<evidence type="ECO:0000256" key="3">
    <source>
        <dbReference type="ARBA" id="ARBA00023004"/>
    </source>
</evidence>
<dbReference type="eggNOG" id="arCOG00959">
    <property type="taxonomic scope" value="Archaea"/>
</dbReference>
<reference evidence="6 7" key="1">
    <citation type="journal article" date="2010" name="Stand. Genomic Sci.">
        <title>Complete genome sequence of Archaeoglobus profundus type strain (AV18).</title>
        <authorList>
            <person name="von Jan M."/>
            <person name="Lapidus A."/>
            <person name="Del Rio T.G."/>
            <person name="Copeland A."/>
            <person name="Tice H."/>
            <person name="Cheng J.F."/>
            <person name="Lucas S."/>
            <person name="Chen F."/>
            <person name="Nolan M."/>
            <person name="Goodwin L."/>
            <person name="Han C."/>
            <person name="Pitluck S."/>
            <person name="Liolios K."/>
            <person name="Ivanova N."/>
            <person name="Mavromatis K."/>
            <person name="Ovchinnikova G."/>
            <person name="Chertkov O."/>
            <person name="Pati A."/>
            <person name="Chen A."/>
            <person name="Palaniappan K."/>
            <person name="Land M."/>
            <person name="Hauser L."/>
            <person name="Chang Y.J."/>
            <person name="Jeffries C.D."/>
            <person name="Saunders E."/>
            <person name="Brettin T."/>
            <person name="Detter J.C."/>
            <person name="Chain P."/>
            <person name="Eichinger K."/>
            <person name="Huber H."/>
            <person name="Spring S."/>
            <person name="Rohde M."/>
            <person name="Goker M."/>
            <person name="Wirth R."/>
            <person name="Woyke T."/>
            <person name="Bristow J."/>
            <person name="Eisen J.A."/>
            <person name="Markowitz V."/>
            <person name="Hugenholtz P."/>
            <person name="Kyrpides N.C."/>
            <person name="Klenk H.P."/>
        </authorList>
    </citation>
    <scope>NUCLEOTIDE SEQUENCE [LARGE SCALE GENOMIC DNA]</scope>
    <source>
        <strain evidence="7">DSM 5631 / JCM 9629 / NBRC 100127 / Av18</strain>
    </source>
</reference>
<dbReference type="InterPro" id="IPR050572">
    <property type="entry name" value="Fe-S_Ferredoxin"/>
</dbReference>
<dbReference type="EMBL" id="CP001857">
    <property type="protein sequence ID" value="ADB57549.1"/>
    <property type="molecule type" value="Genomic_DNA"/>
</dbReference>
<name>D2RGX4_ARCPA</name>
<protein>
    <submittedName>
        <fullName evidence="6">4Fe-4S ferredoxin iron-sulfur binding domain protein</fullName>
    </submittedName>
</protein>
<feature type="domain" description="4Fe-4S ferredoxin-type" evidence="5">
    <location>
        <begin position="31"/>
        <end position="56"/>
    </location>
</feature>
<dbReference type="GeneID" id="8739142"/>
<dbReference type="STRING" id="572546.Arcpr_0483"/>
<proteinExistence type="predicted"/>
<dbReference type="Gene3D" id="3.30.70.20">
    <property type="match status" value="2"/>
</dbReference>
<dbReference type="KEGG" id="apo:Arcpr_0483"/>
<dbReference type="InterPro" id="IPR017896">
    <property type="entry name" value="4Fe4S_Fe-S-bd"/>
</dbReference>
<evidence type="ECO:0000313" key="7">
    <source>
        <dbReference type="Proteomes" id="UP000001901"/>
    </source>
</evidence>
<dbReference type="RefSeq" id="WP_012939885.1">
    <property type="nucleotide sequence ID" value="NC_013741.1"/>
</dbReference>
<dbReference type="AlphaFoldDB" id="D2RGX4"/>
<evidence type="ECO:0000259" key="5">
    <source>
        <dbReference type="PROSITE" id="PS51379"/>
    </source>
</evidence>
<dbReference type="InterPro" id="IPR017900">
    <property type="entry name" value="4Fe4S_Fe_S_CS"/>
</dbReference>
<dbReference type="GO" id="GO:0051539">
    <property type="term" value="F:4 iron, 4 sulfur cluster binding"/>
    <property type="evidence" value="ECO:0007669"/>
    <property type="project" value="UniProtKB-KW"/>
</dbReference>
<keyword evidence="7" id="KW-1185">Reference proteome</keyword>
<dbReference type="PROSITE" id="PS00198">
    <property type="entry name" value="4FE4S_FER_1"/>
    <property type="match status" value="2"/>
</dbReference>
<dbReference type="OrthoDB" id="5583at2157"/>
<keyword evidence="2" id="KW-0479">Metal-binding</keyword>
<dbReference type="GO" id="GO:0046872">
    <property type="term" value="F:metal ion binding"/>
    <property type="evidence" value="ECO:0007669"/>
    <property type="project" value="UniProtKB-KW"/>
</dbReference>
<keyword evidence="4" id="KW-0411">Iron-sulfur</keyword>
<keyword evidence="3" id="KW-0408">Iron</keyword>
<keyword evidence="1" id="KW-0004">4Fe-4S</keyword>
<sequence length="56" mass="5953">MPAVVDEDRCDGCGECVDECPTGAIELNDVAHVDPDICDDCGLCVDVCPNEAIRIE</sequence>
<dbReference type="PANTHER" id="PTHR43687">
    <property type="entry name" value="ADENYLYLSULFATE REDUCTASE, BETA SUBUNIT"/>
    <property type="match status" value="1"/>
</dbReference>
<organism evidence="6 7">
    <name type="scientific">Archaeoglobus profundus (strain DSM 5631 / JCM 9629 / NBRC 100127 / Av18)</name>
    <dbReference type="NCBI Taxonomy" id="572546"/>
    <lineage>
        <taxon>Archaea</taxon>
        <taxon>Methanobacteriati</taxon>
        <taxon>Methanobacteriota</taxon>
        <taxon>Archaeoglobi</taxon>
        <taxon>Archaeoglobales</taxon>
        <taxon>Archaeoglobaceae</taxon>
        <taxon>Archaeoglobus</taxon>
    </lineage>
</organism>
<evidence type="ECO:0000256" key="4">
    <source>
        <dbReference type="ARBA" id="ARBA00023014"/>
    </source>
</evidence>
<accession>D2RGX4</accession>
<dbReference type="HOGENOM" id="CLU_139698_5_6_2"/>
<dbReference type="PaxDb" id="572546-Arcpr_0483"/>
<dbReference type="GO" id="GO:0016491">
    <property type="term" value="F:oxidoreductase activity"/>
    <property type="evidence" value="ECO:0007669"/>
    <property type="project" value="UniProtKB-ARBA"/>
</dbReference>
<evidence type="ECO:0000313" key="6">
    <source>
        <dbReference type="EMBL" id="ADB57549.1"/>
    </source>
</evidence>
<evidence type="ECO:0000256" key="2">
    <source>
        <dbReference type="ARBA" id="ARBA00022723"/>
    </source>
</evidence>
<dbReference type="Pfam" id="PF12838">
    <property type="entry name" value="Fer4_7"/>
    <property type="match status" value="1"/>
</dbReference>
<dbReference type="PROSITE" id="PS51379">
    <property type="entry name" value="4FE4S_FER_2"/>
    <property type="match status" value="2"/>
</dbReference>
<dbReference type="SUPFAM" id="SSF54862">
    <property type="entry name" value="4Fe-4S ferredoxins"/>
    <property type="match status" value="1"/>
</dbReference>